<feature type="domain" description="MmyB-like transcription regulator ligand binding" evidence="1">
    <location>
        <begin position="1"/>
        <end position="81"/>
    </location>
</feature>
<evidence type="ECO:0000313" key="2">
    <source>
        <dbReference type="EMBL" id="MBB5800342.1"/>
    </source>
</evidence>
<keyword evidence="3" id="KW-1185">Reference proteome</keyword>
<dbReference type="EMBL" id="JACHMO010000001">
    <property type="protein sequence ID" value="MBB5800342.1"/>
    <property type="molecule type" value="Genomic_DNA"/>
</dbReference>
<evidence type="ECO:0000313" key="3">
    <source>
        <dbReference type="Proteomes" id="UP000552097"/>
    </source>
</evidence>
<dbReference type="Proteomes" id="UP000552097">
    <property type="component" value="Unassembled WGS sequence"/>
</dbReference>
<organism evidence="2 3">
    <name type="scientific">Saccharothrix ecbatanensis</name>
    <dbReference type="NCBI Taxonomy" id="1105145"/>
    <lineage>
        <taxon>Bacteria</taxon>
        <taxon>Bacillati</taxon>
        <taxon>Actinomycetota</taxon>
        <taxon>Actinomycetes</taxon>
        <taxon>Pseudonocardiales</taxon>
        <taxon>Pseudonocardiaceae</taxon>
        <taxon>Saccharothrix</taxon>
    </lineage>
</organism>
<dbReference type="PANTHER" id="PTHR35010">
    <property type="entry name" value="BLL4672 PROTEIN-RELATED"/>
    <property type="match status" value="1"/>
</dbReference>
<sequence length="102" mass="11078">MVLSDLGEVLAQNEAAVLLTGDHTGLSGDRRYIVHRWFTDPAARAAHPPEEQEHQSRQLVADLRAVAGRRSGDPTVTGLVTSGPPAADLRLPATYVRLIRML</sequence>
<comment type="caution">
    <text evidence="2">The sequence shown here is derived from an EMBL/GenBank/DDBJ whole genome shotgun (WGS) entry which is preliminary data.</text>
</comment>
<accession>A0A7W9HDN3</accession>
<protein>
    <recommendedName>
        <fullName evidence="1">MmyB-like transcription regulator ligand binding domain-containing protein</fullName>
    </recommendedName>
</protein>
<evidence type="ECO:0000259" key="1">
    <source>
        <dbReference type="Pfam" id="PF17765"/>
    </source>
</evidence>
<gene>
    <name evidence="2" type="ORF">F4560_000110</name>
</gene>
<reference evidence="2 3" key="1">
    <citation type="submission" date="2020-08" db="EMBL/GenBank/DDBJ databases">
        <title>Sequencing the genomes of 1000 actinobacteria strains.</title>
        <authorList>
            <person name="Klenk H.-P."/>
        </authorList>
    </citation>
    <scope>NUCLEOTIDE SEQUENCE [LARGE SCALE GENOMIC DNA]</scope>
    <source>
        <strain evidence="2 3">DSM 45486</strain>
    </source>
</reference>
<name>A0A7W9HDN3_9PSEU</name>
<proteinExistence type="predicted"/>
<dbReference type="PANTHER" id="PTHR35010:SF2">
    <property type="entry name" value="BLL4672 PROTEIN"/>
    <property type="match status" value="1"/>
</dbReference>
<dbReference type="Pfam" id="PF17765">
    <property type="entry name" value="MLTR_LBD"/>
    <property type="match status" value="1"/>
</dbReference>
<dbReference type="InterPro" id="IPR041413">
    <property type="entry name" value="MLTR_LBD"/>
</dbReference>
<dbReference type="AlphaFoldDB" id="A0A7W9HDN3"/>
<dbReference type="Gene3D" id="3.30.450.180">
    <property type="match status" value="1"/>
</dbReference>